<keyword evidence="4" id="KW-1185">Reference proteome</keyword>
<dbReference type="PROSITE" id="PS00141">
    <property type="entry name" value="ASP_PROTEASE"/>
    <property type="match status" value="1"/>
</dbReference>
<name>A0AAN4USG5_9RHOB</name>
<dbReference type="Pfam" id="PF13975">
    <property type="entry name" value="gag-asp_proteas"/>
    <property type="match status" value="1"/>
</dbReference>
<organism evidence="2 5">
    <name type="scientific">Allgaiera indica</name>
    <dbReference type="NCBI Taxonomy" id="765699"/>
    <lineage>
        <taxon>Bacteria</taxon>
        <taxon>Pseudomonadati</taxon>
        <taxon>Pseudomonadota</taxon>
        <taxon>Alphaproteobacteria</taxon>
        <taxon>Rhodobacterales</taxon>
        <taxon>Paracoccaceae</taxon>
        <taxon>Allgaiera</taxon>
    </lineage>
</organism>
<dbReference type="RefSeq" id="WP_035846349.1">
    <property type="nucleotide sequence ID" value="NZ_BNAB01000012.1"/>
</dbReference>
<dbReference type="InterPro" id="IPR021109">
    <property type="entry name" value="Peptidase_aspartic_dom_sf"/>
</dbReference>
<dbReference type="GO" id="GO:0006508">
    <property type="term" value="P:proteolysis"/>
    <property type="evidence" value="ECO:0007669"/>
    <property type="project" value="UniProtKB-KW"/>
</dbReference>
<dbReference type="InterPro" id="IPR001969">
    <property type="entry name" value="Aspartic_peptidase_AS"/>
</dbReference>
<dbReference type="SUPFAM" id="SSF50630">
    <property type="entry name" value="Acid proteases"/>
    <property type="match status" value="1"/>
</dbReference>
<keyword evidence="1" id="KW-1133">Transmembrane helix</keyword>
<dbReference type="NCBIfam" id="TIGR02281">
    <property type="entry name" value="clan_AA_DTGA"/>
    <property type="match status" value="1"/>
</dbReference>
<evidence type="ECO:0000313" key="3">
    <source>
        <dbReference type="EMBL" id="SDX23381.1"/>
    </source>
</evidence>
<protein>
    <submittedName>
        <fullName evidence="2 3">Aspartyl protease</fullName>
    </submittedName>
</protein>
<gene>
    <name evidence="2" type="ORF">GCM10008024_26120</name>
    <name evidence="3" type="ORF">SAMN05444006_11251</name>
</gene>
<dbReference type="InterPro" id="IPR011969">
    <property type="entry name" value="Clan_AA_Asp_peptidase_C"/>
</dbReference>
<keyword evidence="2" id="KW-0378">Hydrolase</keyword>
<evidence type="ECO:0000313" key="2">
    <source>
        <dbReference type="EMBL" id="GHE03323.1"/>
    </source>
</evidence>
<feature type="transmembrane region" description="Helical" evidence="1">
    <location>
        <begin position="38"/>
        <end position="55"/>
    </location>
</feature>
<dbReference type="CDD" id="cd05483">
    <property type="entry name" value="retropepsin_like_bacteria"/>
    <property type="match status" value="1"/>
</dbReference>
<evidence type="ECO:0000313" key="5">
    <source>
        <dbReference type="Proteomes" id="UP000634647"/>
    </source>
</evidence>
<comment type="caution">
    <text evidence="2">The sequence shown here is derived from an EMBL/GenBank/DDBJ whole genome shotgun (WGS) entry which is preliminary data.</text>
</comment>
<dbReference type="Proteomes" id="UP000634647">
    <property type="component" value="Unassembled WGS sequence"/>
</dbReference>
<proteinExistence type="predicted"/>
<keyword evidence="1" id="KW-0472">Membrane</keyword>
<sequence>MDGDTLARVTYLVLIAVAVGGALIAQGRGNWSKLSQQAAIWGLIFVGVIAGYGLWSDIGPQLLPRQEVVSDTGQIVLPRGPNGHFYATVKIDGTPVQFVVDTGATSIVLTKADARRLGLHPESLQYIGVADTANGLVRTAQVTLRDVQLGGLTVPSMRASVNDGRMEMSLLGMTFLKRFSKLEIAGNKMILTP</sequence>
<dbReference type="AlphaFoldDB" id="A0AAN4USG5"/>
<evidence type="ECO:0000313" key="4">
    <source>
        <dbReference type="Proteomes" id="UP000199541"/>
    </source>
</evidence>
<dbReference type="InterPro" id="IPR034122">
    <property type="entry name" value="Retropepsin-like_bacterial"/>
</dbReference>
<evidence type="ECO:0000256" key="1">
    <source>
        <dbReference type="SAM" id="Phobius"/>
    </source>
</evidence>
<reference evidence="2" key="1">
    <citation type="journal article" date="2014" name="Int. J. Syst. Evol. Microbiol.">
        <title>Complete genome sequence of Corynebacterium casei LMG S-19264T (=DSM 44701T), isolated from a smear-ripened cheese.</title>
        <authorList>
            <consortium name="US DOE Joint Genome Institute (JGI-PGF)"/>
            <person name="Walter F."/>
            <person name="Albersmeier A."/>
            <person name="Kalinowski J."/>
            <person name="Ruckert C."/>
        </authorList>
    </citation>
    <scope>NUCLEOTIDE SEQUENCE</scope>
    <source>
        <strain evidence="2">CGMCC 1.10859</strain>
    </source>
</reference>
<feature type="transmembrane region" description="Helical" evidence="1">
    <location>
        <begin position="6"/>
        <end position="26"/>
    </location>
</feature>
<dbReference type="EMBL" id="FNOB01000012">
    <property type="protein sequence ID" value="SDX23381.1"/>
    <property type="molecule type" value="Genomic_DNA"/>
</dbReference>
<dbReference type="GO" id="GO:0004190">
    <property type="term" value="F:aspartic-type endopeptidase activity"/>
    <property type="evidence" value="ECO:0007669"/>
    <property type="project" value="InterPro"/>
</dbReference>
<reference evidence="3 4" key="2">
    <citation type="submission" date="2016-10" db="EMBL/GenBank/DDBJ databases">
        <authorList>
            <person name="Varghese N."/>
            <person name="Submissions S."/>
        </authorList>
    </citation>
    <scope>NUCLEOTIDE SEQUENCE [LARGE SCALE GENOMIC DNA]</scope>
    <source>
        <strain evidence="3 4">DSM 24802</strain>
    </source>
</reference>
<reference evidence="2" key="3">
    <citation type="submission" date="2023-06" db="EMBL/GenBank/DDBJ databases">
        <authorList>
            <person name="Sun Q."/>
            <person name="Zhou Y."/>
        </authorList>
    </citation>
    <scope>NUCLEOTIDE SEQUENCE</scope>
    <source>
        <strain evidence="2">CGMCC 1.10859</strain>
    </source>
</reference>
<keyword evidence="2" id="KW-0645">Protease</keyword>
<keyword evidence="1" id="KW-0812">Transmembrane</keyword>
<dbReference type="Proteomes" id="UP000199541">
    <property type="component" value="Unassembled WGS sequence"/>
</dbReference>
<accession>A0AAN4USG5</accession>
<dbReference type="Gene3D" id="2.40.70.10">
    <property type="entry name" value="Acid Proteases"/>
    <property type="match status" value="1"/>
</dbReference>
<dbReference type="EMBL" id="BNAB01000012">
    <property type="protein sequence ID" value="GHE03323.1"/>
    <property type="molecule type" value="Genomic_DNA"/>
</dbReference>